<dbReference type="Proteomes" id="UP000823893">
    <property type="component" value="Unassembled WGS sequence"/>
</dbReference>
<dbReference type="EMBL" id="DWWV01000199">
    <property type="protein sequence ID" value="HJC11958.1"/>
    <property type="molecule type" value="Genomic_DNA"/>
</dbReference>
<comment type="caution">
    <text evidence="1">The sequence shown here is derived from an EMBL/GenBank/DDBJ whole genome shotgun (WGS) entry which is preliminary data.</text>
</comment>
<evidence type="ECO:0000313" key="1">
    <source>
        <dbReference type="EMBL" id="HJC11958.1"/>
    </source>
</evidence>
<reference evidence="1" key="1">
    <citation type="journal article" date="2021" name="PeerJ">
        <title>Extensive microbial diversity within the chicken gut microbiome revealed by metagenomics and culture.</title>
        <authorList>
            <person name="Gilroy R."/>
            <person name="Ravi A."/>
            <person name="Getino M."/>
            <person name="Pursley I."/>
            <person name="Horton D.L."/>
            <person name="Alikhan N.F."/>
            <person name="Baker D."/>
            <person name="Gharbi K."/>
            <person name="Hall N."/>
            <person name="Watson M."/>
            <person name="Adriaenssens E.M."/>
            <person name="Foster-Nyarko E."/>
            <person name="Jarju S."/>
            <person name="Secka A."/>
            <person name="Antonio M."/>
            <person name="Oren A."/>
            <person name="Chaudhuri R.R."/>
            <person name="La Ragione R."/>
            <person name="Hildebrand F."/>
            <person name="Pallen M.J."/>
        </authorList>
    </citation>
    <scope>NUCLEOTIDE SEQUENCE</scope>
    <source>
        <strain evidence="1">ChiSxjej6B18-287</strain>
    </source>
</reference>
<dbReference type="AlphaFoldDB" id="A0A9D2N9N6"/>
<evidence type="ECO:0000313" key="2">
    <source>
        <dbReference type="Proteomes" id="UP000823893"/>
    </source>
</evidence>
<name>A0A9D2N9N6_9FIRM</name>
<organism evidence="1 2">
    <name type="scientific">Candidatus Blautia merdigallinarum</name>
    <dbReference type="NCBI Taxonomy" id="2838495"/>
    <lineage>
        <taxon>Bacteria</taxon>
        <taxon>Bacillati</taxon>
        <taxon>Bacillota</taxon>
        <taxon>Clostridia</taxon>
        <taxon>Lachnospirales</taxon>
        <taxon>Lachnospiraceae</taxon>
        <taxon>Blautia</taxon>
    </lineage>
</organism>
<proteinExistence type="predicted"/>
<gene>
    <name evidence="1" type="ORF">H9935_14385</name>
</gene>
<accession>A0A9D2N9N6</accession>
<sequence>MDRKILERLYCEKLSRELAAYKASILEMDKEEIYGAAYEIDCVISIYETLIETAESRAEDFLESMIVFPGLLLFLYHKWLDYKDSHTEELERCMNRELIKIRESYKKEEKAA</sequence>
<reference evidence="1" key="2">
    <citation type="submission" date="2021-04" db="EMBL/GenBank/DDBJ databases">
        <authorList>
            <person name="Gilroy R."/>
        </authorList>
    </citation>
    <scope>NUCLEOTIDE SEQUENCE</scope>
    <source>
        <strain evidence="1">ChiSxjej6B18-287</strain>
    </source>
</reference>
<protein>
    <submittedName>
        <fullName evidence="1">DUF3848 domain-containing protein</fullName>
    </submittedName>
</protein>